<evidence type="ECO:0000256" key="1">
    <source>
        <dbReference type="SAM" id="Phobius"/>
    </source>
</evidence>
<accession>A0A919VI80</accession>
<keyword evidence="4" id="KW-1185">Reference proteome</keyword>
<feature type="transmembrane region" description="Helical" evidence="1">
    <location>
        <begin position="115"/>
        <end position="133"/>
    </location>
</feature>
<comment type="caution">
    <text evidence="3">The sequence shown here is derived from an EMBL/GenBank/DDBJ whole genome shotgun (WGS) entry which is preliminary data.</text>
</comment>
<feature type="transmembrane region" description="Helical" evidence="1">
    <location>
        <begin position="161"/>
        <end position="179"/>
    </location>
</feature>
<feature type="domain" description="DUF1648" evidence="2">
    <location>
        <begin position="11"/>
        <end position="55"/>
    </location>
</feature>
<evidence type="ECO:0000313" key="4">
    <source>
        <dbReference type="Proteomes" id="UP000679179"/>
    </source>
</evidence>
<dbReference type="PANTHER" id="PTHR37810:SF5">
    <property type="entry name" value="IMMUNITY PROTEIN SDPI"/>
    <property type="match status" value="1"/>
</dbReference>
<reference evidence="3" key="1">
    <citation type="submission" date="2021-03" db="EMBL/GenBank/DDBJ databases">
        <title>Taxonomic study of Clostridium polyendosporum from meadow-gley soil under rice.</title>
        <authorList>
            <person name="Kobayashi H."/>
            <person name="Tanizawa Y."/>
            <person name="Yagura M."/>
        </authorList>
    </citation>
    <scope>NUCLEOTIDE SEQUENCE</scope>
    <source>
        <strain evidence="3">JCM 30710</strain>
    </source>
</reference>
<evidence type="ECO:0000259" key="2">
    <source>
        <dbReference type="Pfam" id="PF07853"/>
    </source>
</evidence>
<dbReference type="Pfam" id="PF07853">
    <property type="entry name" value="DUF1648"/>
    <property type="match status" value="1"/>
</dbReference>
<protein>
    <recommendedName>
        <fullName evidence="2">DUF1648 domain-containing protein</fullName>
    </recommendedName>
</protein>
<feature type="transmembrane region" description="Helical" evidence="1">
    <location>
        <begin position="46"/>
        <end position="67"/>
    </location>
</feature>
<dbReference type="Proteomes" id="UP000679179">
    <property type="component" value="Unassembled WGS sequence"/>
</dbReference>
<name>A0A919VI80_9CLOT</name>
<dbReference type="InterPro" id="IPR025962">
    <property type="entry name" value="SdpI/YhfL"/>
</dbReference>
<keyword evidence="1" id="KW-0812">Transmembrane</keyword>
<dbReference type="AlphaFoldDB" id="A0A919VI80"/>
<evidence type="ECO:0000313" key="3">
    <source>
        <dbReference type="EMBL" id="GIM30481.1"/>
    </source>
</evidence>
<dbReference type="RefSeq" id="WP_212905150.1">
    <property type="nucleotide sequence ID" value="NZ_BOPZ01000039.1"/>
</dbReference>
<gene>
    <name evidence="3" type="ORF">CPJCM30710_31470</name>
</gene>
<proteinExistence type="predicted"/>
<dbReference type="EMBL" id="BOPZ01000039">
    <property type="protein sequence ID" value="GIM30481.1"/>
    <property type="molecule type" value="Genomic_DNA"/>
</dbReference>
<dbReference type="InterPro" id="IPR012867">
    <property type="entry name" value="DUF1648"/>
</dbReference>
<dbReference type="PIRSF" id="PIRSF038959">
    <property type="entry name" value="SdpI"/>
    <property type="match status" value="1"/>
</dbReference>
<keyword evidence="1" id="KW-1133">Transmembrane helix</keyword>
<feature type="transmembrane region" description="Helical" evidence="1">
    <location>
        <begin position="185"/>
        <end position="205"/>
    </location>
</feature>
<dbReference type="PANTHER" id="PTHR37810">
    <property type="entry name" value="IMMUNITY PROTEIN SDPI"/>
    <property type="match status" value="1"/>
</dbReference>
<keyword evidence="1" id="KW-0472">Membrane</keyword>
<organism evidence="3 4">
    <name type="scientific">Clostridium polyendosporum</name>
    <dbReference type="NCBI Taxonomy" id="69208"/>
    <lineage>
        <taxon>Bacteria</taxon>
        <taxon>Bacillati</taxon>
        <taxon>Bacillota</taxon>
        <taxon>Clostridia</taxon>
        <taxon>Eubacteriales</taxon>
        <taxon>Clostridiaceae</taxon>
        <taxon>Clostridium</taxon>
    </lineage>
</organism>
<sequence>MKIKINKIIVLLLFMSLIGTLAIYNMLPDTVPTHWNYKGEVDKYSGKNSVFLTALLPVAMYSLFIFLPKIDPKAKNYSKHTKAYNITILMTILIIIGVHWASIFTVLVYPLKMDLIVKLLCGIMFIVIGNYMGQVKPNFFFGIRTPWTLANETVWIKTHRTGKYAFASIGVVFLISIFIKGLFGFGIVITSVIICLIYLYAYSYFEFKKISNNCNK</sequence>
<dbReference type="Pfam" id="PF13630">
    <property type="entry name" value="SdpI"/>
    <property type="match status" value="1"/>
</dbReference>
<dbReference type="InterPro" id="IPR026272">
    <property type="entry name" value="SdpI"/>
</dbReference>
<feature type="transmembrane region" description="Helical" evidence="1">
    <location>
        <begin position="88"/>
        <end position="109"/>
    </location>
</feature>
<dbReference type="GO" id="GO:0009636">
    <property type="term" value="P:response to toxic substance"/>
    <property type="evidence" value="ECO:0007669"/>
    <property type="project" value="TreeGrafter"/>
</dbReference>